<proteinExistence type="predicted"/>
<evidence type="ECO:0000313" key="2">
    <source>
        <dbReference type="Proteomes" id="UP001500192"/>
    </source>
</evidence>
<comment type="caution">
    <text evidence="1">The sequence shown here is derived from an EMBL/GenBank/DDBJ whole genome shotgun (WGS) entry which is preliminary data.</text>
</comment>
<organism evidence="1 2">
    <name type="scientific">Amycolatopsis dongchuanensis</name>
    <dbReference type="NCBI Taxonomy" id="1070866"/>
    <lineage>
        <taxon>Bacteria</taxon>
        <taxon>Bacillati</taxon>
        <taxon>Actinomycetota</taxon>
        <taxon>Actinomycetes</taxon>
        <taxon>Pseudonocardiales</taxon>
        <taxon>Pseudonocardiaceae</taxon>
        <taxon>Amycolatopsis</taxon>
    </lineage>
</organism>
<gene>
    <name evidence="1" type="ORF">GCM10023214_78690</name>
</gene>
<dbReference type="Proteomes" id="UP001500192">
    <property type="component" value="Unassembled WGS sequence"/>
</dbReference>
<accession>A0ABP8VU22</accession>
<dbReference type="EMBL" id="BAABIB010000177">
    <property type="protein sequence ID" value="GAA4672108.1"/>
    <property type="molecule type" value="Genomic_DNA"/>
</dbReference>
<sequence>MGITAAGLAVRPLEAADHHAVLELVNADRLPGQPVATAEMLGEALAGRSPVDSSWWEELAAPRTAVAATSDGEVVGVVSFSTRSRDGAGVLLWLHAREDRTTIVPPCAVAVVVFPPPQIPSTVISTPRAASYGGGSARPATRSACGGFAEEEPNSSRRCRCLVTFVDEGLQLLGVLDFGTAPGGAHLHASARRRELSQEVVTAARSAWKRPAD</sequence>
<reference evidence="2" key="1">
    <citation type="journal article" date="2019" name="Int. J. Syst. Evol. Microbiol.">
        <title>The Global Catalogue of Microorganisms (GCM) 10K type strain sequencing project: providing services to taxonomists for standard genome sequencing and annotation.</title>
        <authorList>
            <consortium name="The Broad Institute Genomics Platform"/>
            <consortium name="The Broad Institute Genome Sequencing Center for Infectious Disease"/>
            <person name="Wu L."/>
            <person name="Ma J."/>
        </authorList>
    </citation>
    <scope>NUCLEOTIDE SEQUENCE [LARGE SCALE GENOMIC DNA]</scope>
    <source>
        <strain evidence="2">JCM 18054</strain>
    </source>
</reference>
<keyword evidence="2" id="KW-1185">Reference proteome</keyword>
<dbReference type="Gene3D" id="3.40.630.30">
    <property type="match status" value="1"/>
</dbReference>
<dbReference type="RefSeq" id="WP_346056977.1">
    <property type="nucleotide sequence ID" value="NZ_BAABIB010000177.1"/>
</dbReference>
<dbReference type="SUPFAM" id="SSF55729">
    <property type="entry name" value="Acyl-CoA N-acyltransferases (Nat)"/>
    <property type="match status" value="1"/>
</dbReference>
<name>A0ABP8VU22_9PSEU</name>
<dbReference type="InterPro" id="IPR016181">
    <property type="entry name" value="Acyl_CoA_acyltransferase"/>
</dbReference>
<protein>
    <recommendedName>
        <fullName evidence="3">N-acetyltransferase domain-containing protein</fullName>
    </recommendedName>
</protein>
<evidence type="ECO:0008006" key="3">
    <source>
        <dbReference type="Google" id="ProtNLM"/>
    </source>
</evidence>
<evidence type="ECO:0000313" key="1">
    <source>
        <dbReference type="EMBL" id="GAA4672108.1"/>
    </source>
</evidence>